<dbReference type="Gene3D" id="3.20.20.140">
    <property type="entry name" value="Metal-dependent hydrolases"/>
    <property type="match status" value="1"/>
</dbReference>
<dbReference type="InterPro" id="IPR006680">
    <property type="entry name" value="Amidohydro-rel"/>
</dbReference>
<dbReference type="InterPro" id="IPR013785">
    <property type="entry name" value="Aldolase_TIM"/>
</dbReference>
<evidence type="ECO:0000259" key="1">
    <source>
        <dbReference type="Pfam" id="PF04909"/>
    </source>
</evidence>
<dbReference type="AlphaFoldDB" id="A0A917HIM0"/>
<dbReference type="Pfam" id="PF01116">
    <property type="entry name" value="F_bP_aldolase"/>
    <property type="match status" value="1"/>
</dbReference>
<proteinExistence type="predicted"/>
<accession>A0A917HIM0</accession>
<dbReference type="GO" id="GO:0005975">
    <property type="term" value="P:carbohydrate metabolic process"/>
    <property type="evidence" value="ECO:0007669"/>
    <property type="project" value="InterPro"/>
</dbReference>
<name>A0A917HIM0_9SPHI</name>
<feature type="domain" description="Amidohydrolase-related" evidence="1">
    <location>
        <begin position="356"/>
        <end position="604"/>
    </location>
</feature>
<dbReference type="Pfam" id="PF04909">
    <property type="entry name" value="Amidohydro_2"/>
    <property type="match status" value="1"/>
</dbReference>
<dbReference type="GO" id="GO:0008270">
    <property type="term" value="F:zinc ion binding"/>
    <property type="evidence" value="ECO:0007669"/>
    <property type="project" value="InterPro"/>
</dbReference>
<dbReference type="RefSeq" id="WP_229738585.1">
    <property type="nucleotide sequence ID" value="NZ_BMER01000001.1"/>
</dbReference>
<dbReference type="InterPro" id="IPR050246">
    <property type="entry name" value="Class_II_FBP_aldolase"/>
</dbReference>
<evidence type="ECO:0000313" key="2">
    <source>
        <dbReference type="EMBL" id="GGG79854.1"/>
    </source>
</evidence>
<gene>
    <name evidence="2" type="ORF">GCM10007415_10200</name>
</gene>
<dbReference type="PANTHER" id="PTHR30304:SF0">
    <property type="entry name" value="D-TAGATOSE-1,6-BISPHOSPHATE ALDOLASE SUBUNIT GATY-RELATED"/>
    <property type="match status" value="1"/>
</dbReference>
<dbReference type="InterPro" id="IPR000771">
    <property type="entry name" value="FBA_II"/>
</dbReference>
<dbReference type="SUPFAM" id="SSF51569">
    <property type="entry name" value="Aldolase"/>
    <property type="match status" value="1"/>
</dbReference>
<protein>
    <recommendedName>
        <fullName evidence="1">Amidohydrolase-related domain-containing protein</fullName>
    </recommendedName>
</protein>
<evidence type="ECO:0000313" key="3">
    <source>
        <dbReference type="Proteomes" id="UP000660862"/>
    </source>
</evidence>
<reference evidence="2" key="2">
    <citation type="submission" date="2020-09" db="EMBL/GenBank/DDBJ databases">
        <authorList>
            <person name="Sun Q."/>
            <person name="Zhou Y."/>
        </authorList>
    </citation>
    <scope>NUCLEOTIDE SEQUENCE</scope>
    <source>
        <strain evidence="2">CGMCC 1.12195</strain>
    </source>
</reference>
<dbReference type="PANTHER" id="PTHR30304">
    <property type="entry name" value="D-TAGATOSE-1,6-BISPHOSPHATE ALDOLASE"/>
    <property type="match status" value="1"/>
</dbReference>
<dbReference type="GO" id="GO:0016832">
    <property type="term" value="F:aldehyde-lyase activity"/>
    <property type="evidence" value="ECO:0007669"/>
    <property type="project" value="InterPro"/>
</dbReference>
<dbReference type="InterPro" id="IPR032466">
    <property type="entry name" value="Metal_Hydrolase"/>
</dbReference>
<organism evidence="2 3">
    <name type="scientific">Parapedobacter pyrenivorans</name>
    <dbReference type="NCBI Taxonomy" id="1305674"/>
    <lineage>
        <taxon>Bacteria</taxon>
        <taxon>Pseudomonadati</taxon>
        <taxon>Bacteroidota</taxon>
        <taxon>Sphingobacteriia</taxon>
        <taxon>Sphingobacteriales</taxon>
        <taxon>Sphingobacteriaceae</taxon>
        <taxon>Parapedobacter</taxon>
    </lineage>
</organism>
<sequence>MTLTDKLQALYSSNGCLLATNFYNFETLSGVMAAASELQQPIILQVTKGSIDYLGLSMAVSMAKSALAGHEAGGWLHLDHAESYDLIARCLDAGFDSVMIDYSERPFHENVVMTKKVVKLAEQYNANVEAELGYVAKLGQTKAKLGFTEPEEARQFVYDTGVHALAVAIGSAHGFYTETPKLDLERLSAIKEATKIPLVLHGGSGIPANVLQESIQRGICKINLATEIKDTFMRNLKRLLSESDEIDLRKVFPPATQAVSALVKEKLETVAGDYTLEDFPAVPKYDVHTHANIPDGRLVEFSKSDNFKLLSINLIAPGFPPLEEQLAISVAHLGDYRGDFAFACNFPVNDWEHEDWAASTIARIEQARAAGAVAVKVWKNIGMELRDTSGKFIMIDHPRFDPIMAHLVRHQIPLIGHLGEPRNCWLPLEEMTVSSDRSYFSDYPQYHMFLHPSFPSYEEQIAARDRLLAKFPQLRFVGAHLASLEWSVDELAKRLDAYPNMMVDTAERICHLQHQAVSDWQHVRDFFMAYQDRIMYGTDIVDDGSEESESFRQRINTIRKRHWQFFTTTGLMEAPKVTGAFRGMGLPRSVVDKIYRINAEKTYFA</sequence>
<keyword evidence="3" id="KW-1185">Reference proteome</keyword>
<dbReference type="Proteomes" id="UP000660862">
    <property type="component" value="Unassembled WGS sequence"/>
</dbReference>
<comment type="caution">
    <text evidence="2">The sequence shown here is derived from an EMBL/GenBank/DDBJ whole genome shotgun (WGS) entry which is preliminary data.</text>
</comment>
<dbReference type="SUPFAM" id="SSF51556">
    <property type="entry name" value="Metallo-dependent hydrolases"/>
    <property type="match status" value="1"/>
</dbReference>
<reference evidence="2" key="1">
    <citation type="journal article" date="2014" name="Int. J. Syst. Evol. Microbiol.">
        <title>Complete genome sequence of Corynebacterium casei LMG S-19264T (=DSM 44701T), isolated from a smear-ripened cheese.</title>
        <authorList>
            <consortium name="US DOE Joint Genome Institute (JGI-PGF)"/>
            <person name="Walter F."/>
            <person name="Albersmeier A."/>
            <person name="Kalinowski J."/>
            <person name="Ruckert C."/>
        </authorList>
    </citation>
    <scope>NUCLEOTIDE SEQUENCE</scope>
    <source>
        <strain evidence="2">CGMCC 1.12195</strain>
    </source>
</reference>
<dbReference type="Gene3D" id="3.20.20.70">
    <property type="entry name" value="Aldolase class I"/>
    <property type="match status" value="1"/>
</dbReference>
<dbReference type="CDD" id="cd00947">
    <property type="entry name" value="TBP_aldolase_IIB"/>
    <property type="match status" value="1"/>
</dbReference>
<dbReference type="NCBIfam" id="TIGR00167">
    <property type="entry name" value="cbbA"/>
    <property type="match status" value="1"/>
</dbReference>
<dbReference type="GO" id="GO:0016787">
    <property type="term" value="F:hydrolase activity"/>
    <property type="evidence" value="ECO:0007669"/>
    <property type="project" value="InterPro"/>
</dbReference>
<dbReference type="EMBL" id="BMER01000001">
    <property type="protein sequence ID" value="GGG79854.1"/>
    <property type="molecule type" value="Genomic_DNA"/>
</dbReference>